<dbReference type="InterPro" id="IPR012386">
    <property type="entry name" value="Cyclic-nucl_3Pdiesterase"/>
</dbReference>
<dbReference type="SUPFAM" id="SSF55144">
    <property type="entry name" value="LigT-like"/>
    <property type="match status" value="1"/>
</dbReference>
<dbReference type="STRING" id="92696.A0A4R0RDL1"/>
<comment type="caution">
    <text evidence="1">The sequence shown here is derived from an EMBL/GenBank/DDBJ whole genome shotgun (WGS) entry which is preliminary data.</text>
</comment>
<dbReference type="PANTHER" id="PTHR28141:SF1">
    <property type="entry name" value="2',3'-CYCLIC-NUCLEOTIDE 3'-PHOSPHODIESTERASE"/>
    <property type="match status" value="1"/>
</dbReference>
<keyword evidence="2" id="KW-1185">Reference proteome</keyword>
<dbReference type="Pfam" id="PF07823">
    <property type="entry name" value="CPDase"/>
    <property type="match status" value="1"/>
</dbReference>
<evidence type="ECO:0000313" key="2">
    <source>
        <dbReference type="Proteomes" id="UP000292702"/>
    </source>
</evidence>
<evidence type="ECO:0000313" key="1">
    <source>
        <dbReference type="EMBL" id="TCD66181.1"/>
    </source>
</evidence>
<dbReference type="Gene3D" id="3.90.1140.10">
    <property type="entry name" value="Cyclic phosphodiesterase"/>
    <property type="match status" value="1"/>
</dbReference>
<name>A0A4R0RDL1_9APHY</name>
<evidence type="ECO:0008006" key="3">
    <source>
        <dbReference type="Google" id="ProtNLM"/>
    </source>
</evidence>
<organism evidence="1 2">
    <name type="scientific">Steccherinum ochraceum</name>
    <dbReference type="NCBI Taxonomy" id="92696"/>
    <lineage>
        <taxon>Eukaryota</taxon>
        <taxon>Fungi</taxon>
        <taxon>Dikarya</taxon>
        <taxon>Basidiomycota</taxon>
        <taxon>Agaricomycotina</taxon>
        <taxon>Agaricomycetes</taxon>
        <taxon>Polyporales</taxon>
        <taxon>Steccherinaceae</taxon>
        <taxon>Steccherinum</taxon>
    </lineage>
</organism>
<dbReference type="EMBL" id="RWJN01000146">
    <property type="protein sequence ID" value="TCD66181.1"/>
    <property type="molecule type" value="Genomic_DNA"/>
</dbReference>
<reference evidence="1 2" key="1">
    <citation type="submission" date="2018-11" db="EMBL/GenBank/DDBJ databases">
        <title>Genome assembly of Steccherinum ochraceum LE-BIN_3174, the white-rot fungus of the Steccherinaceae family (The Residual Polyporoid clade, Polyporales, Basidiomycota).</title>
        <authorList>
            <person name="Fedorova T.V."/>
            <person name="Glazunova O.A."/>
            <person name="Landesman E.O."/>
            <person name="Moiseenko K.V."/>
            <person name="Psurtseva N.V."/>
            <person name="Savinova O.S."/>
            <person name="Shakhova N.V."/>
            <person name="Tyazhelova T.V."/>
            <person name="Vasina D.V."/>
        </authorList>
    </citation>
    <scope>NUCLEOTIDE SEQUENCE [LARGE SCALE GENOMIC DNA]</scope>
    <source>
        <strain evidence="1 2">LE-BIN_3174</strain>
    </source>
</reference>
<dbReference type="AlphaFoldDB" id="A0A4R0RDL1"/>
<dbReference type="GO" id="GO:0004113">
    <property type="term" value="F:2',3'-cyclic-nucleotide 3'-phosphodiesterase activity"/>
    <property type="evidence" value="ECO:0007669"/>
    <property type="project" value="TreeGrafter"/>
</dbReference>
<protein>
    <recommendedName>
        <fullName evidence="3">2',3'-cyclic-nucleotide 3'-phosphodiesterase</fullName>
    </recommendedName>
</protein>
<dbReference type="Proteomes" id="UP000292702">
    <property type="component" value="Unassembled WGS sequence"/>
</dbReference>
<accession>A0A4R0RDL1</accession>
<sequence>MGTSLWLVPDPETSSKLRRIMDKTTSGATSPSSYPIFHPHLTLTTVPSTTPESVLRDAIETTQVQVPITFKSVDVGPKYFMSVYAQAQRTPELIALRAHLSSKLGEKTVPPIPHMSMFYIDDADAGERQKLADLLREEGRVVDAPGGGSVLLDCSEGEERGVDVLGGFGGKEIWVMVCDGHPREWKRKGEVIYLK</sequence>
<dbReference type="PANTHER" id="PTHR28141">
    <property type="entry name" value="2',3'-CYCLIC-NUCLEOTIDE 3'-PHOSPHODIESTERASE"/>
    <property type="match status" value="1"/>
</dbReference>
<gene>
    <name evidence="1" type="ORF">EIP91_001675</name>
</gene>
<dbReference type="GO" id="GO:0009187">
    <property type="term" value="P:cyclic nucleotide metabolic process"/>
    <property type="evidence" value="ECO:0007669"/>
    <property type="project" value="TreeGrafter"/>
</dbReference>
<proteinExistence type="predicted"/>
<dbReference type="InterPro" id="IPR009097">
    <property type="entry name" value="Cyclic_Pdiesterase"/>
</dbReference>
<dbReference type="OrthoDB" id="514292at2759"/>